<organism evidence="1 2">
    <name type="scientific">Vibrio tritonius</name>
    <dbReference type="NCBI Taxonomy" id="1435069"/>
    <lineage>
        <taxon>Bacteria</taxon>
        <taxon>Pseudomonadati</taxon>
        <taxon>Pseudomonadota</taxon>
        <taxon>Gammaproteobacteria</taxon>
        <taxon>Vibrionales</taxon>
        <taxon>Vibrionaceae</taxon>
        <taxon>Vibrio</taxon>
    </lineage>
</organism>
<comment type="caution">
    <text evidence="1">The sequence shown here is derived from an EMBL/GenBank/DDBJ whole genome shotgun (WGS) entry which is preliminary data.</text>
</comment>
<sequence>MKQELSKFSFQFFKELRKKSCEVLSRNEISIYDYNKKFNTITSVNISHDSNGFHYMKDKGDANDFAQTYSRAKHGSMKDIIALSEMVVSTFIAQFDDTQSSIYQLFQGLEIDSDTLVLLVPGSRNIESSSNVIFDIALRKINVFLSRSHYPTIVNVKLPRLDPPVENYAALSQEEREEISKVRDHILPGEEFYKNRNIHLFFGDDVLITGATADKVVSSALQQGAKSFHSIYAAVVDPVLVDRMPEIESVLNTSCLKGGICQTFIDSVCNEQLIPVMKTYNILLDPSNYGELTKKIAYIPTKVLETLYVYAMNNGYYNQSKYKGSLLYLEKYLSLKDAINVSVE</sequence>
<evidence type="ECO:0000313" key="2">
    <source>
        <dbReference type="Proteomes" id="UP001199044"/>
    </source>
</evidence>
<name>A0ABS7YSF8_9VIBR</name>
<dbReference type="Proteomes" id="UP001199044">
    <property type="component" value="Unassembled WGS sequence"/>
</dbReference>
<dbReference type="GO" id="GO:0016757">
    <property type="term" value="F:glycosyltransferase activity"/>
    <property type="evidence" value="ECO:0007669"/>
    <property type="project" value="UniProtKB-KW"/>
</dbReference>
<dbReference type="InterPro" id="IPR028944">
    <property type="entry name" value="PRTase_ComF-like"/>
</dbReference>
<dbReference type="EMBL" id="JAIWIU010000188">
    <property type="protein sequence ID" value="MCA2018630.1"/>
    <property type="molecule type" value="Genomic_DNA"/>
</dbReference>
<gene>
    <name evidence="1" type="ORF">LDJ79_21120</name>
</gene>
<keyword evidence="1" id="KW-0808">Transferase</keyword>
<dbReference type="RefSeq" id="WP_225251977.1">
    <property type="nucleotide sequence ID" value="NZ_JAIWIU010000188.1"/>
</dbReference>
<keyword evidence="1" id="KW-0328">Glycosyltransferase</keyword>
<reference evidence="2" key="1">
    <citation type="submission" date="2023-07" db="EMBL/GenBank/DDBJ databases">
        <title>Molecular identification of indigenous halophilic bacteria isolated from red sea cost, biodegradation of synthetic dyes and assessment of degraded metabolite toxicity.</title>
        <authorList>
            <person name="Chaieb K."/>
            <person name="Altayb H.N."/>
        </authorList>
    </citation>
    <scope>NUCLEOTIDE SEQUENCE [LARGE SCALE GENOMIC DNA]</scope>
    <source>
        <strain evidence="2">K20</strain>
    </source>
</reference>
<protein>
    <submittedName>
        <fullName evidence="1">Phosphoribosyltransferase family protein</fullName>
    </submittedName>
</protein>
<proteinExistence type="predicted"/>
<dbReference type="Pfam" id="PF15610">
    <property type="entry name" value="PRTase_3"/>
    <property type="match status" value="1"/>
</dbReference>
<accession>A0ABS7YSF8</accession>
<keyword evidence="2" id="KW-1185">Reference proteome</keyword>
<evidence type="ECO:0000313" key="1">
    <source>
        <dbReference type="EMBL" id="MCA2018630.1"/>
    </source>
</evidence>